<organism evidence="2 3">
    <name type="scientific">Hypsizygus marmoreus</name>
    <name type="common">White beech mushroom</name>
    <name type="synonym">Agaricus marmoreus</name>
    <dbReference type="NCBI Taxonomy" id="39966"/>
    <lineage>
        <taxon>Eukaryota</taxon>
        <taxon>Fungi</taxon>
        <taxon>Dikarya</taxon>
        <taxon>Basidiomycota</taxon>
        <taxon>Agaricomycotina</taxon>
        <taxon>Agaricomycetes</taxon>
        <taxon>Agaricomycetidae</taxon>
        <taxon>Agaricales</taxon>
        <taxon>Tricholomatineae</taxon>
        <taxon>Lyophyllaceae</taxon>
        <taxon>Hypsizygus</taxon>
    </lineage>
</organism>
<dbReference type="InParanoid" id="A0A369K967"/>
<gene>
    <name evidence="2" type="ORF">Hypma_004107</name>
</gene>
<evidence type="ECO:0000313" key="3">
    <source>
        <dbReference type="Proteomes" id="UP000076154"/>
    </source>
</evidence>
<name>A0A369K967_HYPMA</name>
<keyword evidence="1" id="KW-0175">Coiled coil</keyword>
<accession>A0A369K967</accession>
<protein>
    <recommendedName>
        <fullName evidence="4">F-box domain-containing protein</fullName>
    </recommendedName>
</protein>
<evidence type="ECO:0000313" key="2">
    <source>
        <dbReference type="EMBL" id="RDB27456.1"/>
    </source>
</evidence>
<feature type="coiled-coil region" evidence="1">
    <location>
        <begin position="28"/>
        <end position="62"/>
    </location>
</feature>
<dbReference type="AlphaFoldDB" id="A0A369K967"/>
<keyword evidence="3" id="KW-1185">Reference proteome</keyword>
<comment type="caution">
    <text evidence="2">The sequence shown here is derived from an EMBL/GenBank/DDBJ whole genome shotgun (WGS) entry which is preliminary data.</text>
</comment>
<reference evidence="2" key="1">
    <citation type="submission" date="2018-04" db="EMBL/GenBank/DDBJ databases">
        <title>Whole genome sequencing of Hypsizygus marmoreus.</title>
        <authorList>
            <person name="Choi I.-G."/>
            <person name="Min B."/>
            <person name="Kim J.-G."/>
            <person name="Kim S."/>
            <person name="Oh Y.-L."/>
            <person name="Kong W.-S."/>
            <person name="Park H."/>
            <person name="Jeong J."/>
            <person name="Song E.-S."/>
        </authorList>
    </citation>
    <scope>NUCLEOTIDE SEQUENCE [LARGE SCALE GENOMIC DNA]</scope>
    <source>
        <strain evidence="2">51987-8</strain>
    </source>
</reference>
<dbReference type="EMBL" id="LUEZ02000016">
    <property type="protein sequence ID" value="RDB27456.1"/>
    <property type="molecule type" value="Genomic_DNA"/>
</dbReference>
<evidence type="ECO:0000256" key="1">
    <source>
        <dbReference type="SAM" id="Coils"/>
    </source>
</evidence>
<dbReference type="Proteomes" id="UP000076154">
    <property type="component" value="Unassembled WGS sequence"/>
</dbReference>
<dbReference type="STRING" id="39966.A0A369K967"/>
<dbReference type="OrthoDB" id="3060984at2759"/>
<evidence type="ECO:0008006" key="4">
    <source>
        <dbReference type="Google" id="ProtNLM"/>
    </source>
</evidence>
<sequence length="536" mass="61064">MPTTVDKSDESKYHHLLSTNDQASDEEAIQLQNVIANRELALAQLKAEIADLCDLLESENKHRKQEKIIISRFHTIFAPVRRLIRETLIRIFLFSREWENESRWAEGYLKPIPVGPPLGPSPLLITHVCSHWRKVALGEPTLWATIMSTRIPYNPSLRYTNPSRDFRLLTWLARSGPTMPLDITIEVWPYIGAGPTPLAWLKPYMHRIRTLSLLGEFNRLPIGSFESLEMLRMGSARGYDPASAISAPSLRRVCFSGEMFQPPTIIPWHQLTHLFIRVSNIGERRLYEVLSKCMSLVYLDVSALHFGIISDPDNDTVKMECIVLAHVQTLVTRDHTSSIWLFHHLSAPSLTTLRAAYFAFPFVDYFDFQHRSSFSLKSLSLSGKMYLFQTPDTTNYEILSLILRITPSLEEVILHNAFSITPALISVLTSDSTDGVLDFGPNLEYFAVSFSSAREALESYEWAVDDKVVLDMIESRDPSGKPGALEPNSPPLTRIFRSHKPKRSCIGKLTDFRLDETRAMLIIKRTTSMEALHIYF</sequence>
<dbReference type="SUPFAM" id="SSF52047">
    <property type="entry name" value="RNI-like"/>
    <property type="match status" value="1"/>
</dbReference>
<proteinExistence type="predicted"/>